<keyword evidence="3" id="KW-1185">Reference proteome</keyword>
<evidence type="ECO:0008006" key="4">
    <source>
        <dbReference type="Google" id="ProtNLM"/>
    </source>
</evidence>
<feature type="signal peptide" evidence="1">
    <location>
        <begin position="1"/>
        <end position="22"/>
    </location>
</feature>
<organism evidence="2 3">
    <name type="scientific">Dreissena polymorpha</name>
    <name type="common">Zebra mussel</name>
    <name type="synonym">Mytilus polymorpha</name>
    <dbReference type="NCBI Taxonomy" id="45954"/>
    <lineage>
        <taxon>Eukaryota</taxon>
        <taxon>Metazoa</taxon>
        <taxon>Spiralia</taxon>
        <taxon>Lophotrochozoa</taxon>
        <taxon>Mollusca</taxon>
        <taxon>Bivalvia</taxon>
        <taxon>Autobranchia</taxon>
        <taxon>Heteroconchia</taxon>
        <taxon>Euheterodonta</taxon>
        <taxon>Imparidentia</taxon>
        <taxon>Neoheterodontei</taxon>
        <taxon>Myida</taxon>
        <taxon>Dreissenoidea</taxon>
        <taxon>Dreissenidae</taxon>
        <taxon>Dreissena</taxon>
    </lineage>
</organism>
<comment type="caution">
    <text evidence="2">The sequence shown here is derived from an EMBL/GenBank/DDBJ whole genome shotgun (WGS) entry which is preliminary data.</text>
</comment>
<reference evidence="2" key="1">
    <citation type="journal article" date="2019" name="bioRxiv">
        <title>The Genome of the Zebra Mussel, Dreissena polymorpha: A Resource for Invasive Species Research.</title>
        <authorList>
            <person name="McCartney M.A."/>
            <person name="Auch B."/>
            <person name="Kono T."/>
            <person name="Mallez S."/>
            <person name="Zhang Y."/>
            <person name="Obille A."/>
            <person name="Becker A."/>
            <person name="Abrahante J.E."/>
            <person name="Garbe J."/>
            <person name="Badalamenti J.P."/>
            <person name="Herman A."/>
            <person name="Mangelson H."/>
            <person name="Liachko I."/>
            <person name="Sullivan S."/>
            <person name="Sone E.D."/>
            <person name="Koren S."/>
            <person name="Silverstein K.A.T."/>
            <person name="Beckman K.B."/>
            <person name="Gohl D.M."/>
        </authorList>
    </citation>
    <scope>NUCLEOTIDE SEQUENCE</scope>
    <source>
        <strain evidence="2">Duluth1</strain>
        <tissue evidence="2">Whole animal</tissue>
    </source>
</reference>
<accession>A0A9D4J4R2</accession>
<sequence>MSFHNLFASIVASCVCVQVFKGAEPVGPPARVRQLQGQHEPPPGAGECLACAQLGPHEGRTLTGLCRHAMYSWTL</sequence>
<dbReference type="EMBL" id="JAIWYP010000007">
    <property type="protein sequence ID" value="KAH3795934.1"/>
    <property type="molecule type" value="Genomic_DNA"/>
</dbReference>
<dbReference type="Proteomes" id="UP000828390">
    <property type="component" value="Unassembled WGS sequence"/>
</dbReference>
<keyword evidence="1" id="KW-0732">Signal</keyword>
<reference evidence="2" key="2">
    <citation type="submission" date="2020-11" db="EMBL/GenBank/DDBJ databases">
        <authorList>
            <person name="McCartney M.A."/>
            <person name="Auch B."/>
            <person name="Kono T."/>
            <person name="Mallez S."/>
            <person name="Becker A."/>
            <person name="Gohl D.M."/>
            <person name="Silverstein K.A.T."/>
            <person name="Koren S."/>
            <person name="Bechman K.B."/>
            <person name="Herman A."/>
            <person name="Abrahante J.E."/>
            <person name="Garbe J."/>
        </authorList>
    </citation>
    <scope>NUCLEOTIDE SEQUENCE</scope>
    <source>
        <strain evidence="2">Duluth1</strain>
        <tissue evidence="2">Whole animal</tissue>
    </source>
</reference>
<gene>
    <name evidence="2" type="ORF">DPMN_149496</name>
</gene>
<evidence type="ECO:0000256" key="1">
    <source>
        <dbReference type="SAM" id="SignalP"/>
    </source>
</evidence>
<evidence type="ECO:0000313" key="2">
    <source>
        <dbReference type="EMBL" id="KAH3795934.1"/>
    </source>
</evidence>
<dbReference type="AlphaFoldDB" id="A0A9D4J4R2"/>
<evidence type="ECO:0000313" key="3">
    <source>
        <dbReference type="Proteomes" id="UP000828390"/>
    </source>
</evidence>
<proteinExistence type="predicted"/>
<protein>
    <recommendedName>
        <fullName evidence="4">Secreted protein</fullName>
    </recommendedName>
</protein>
<feature type="chain" id="PRO_5039044360" description="Secreted protein" evidence="1">
    <location>
        <begin position="23"/>
        <end position="75"/>
    </location>
</feature>
<name>A0A9D4J4R2_DREPO</name>